<dbReference type="EMBL" id="JAVRRG010000066">
    <property type="protein sequence ID" value="KAK5091976.1"/>
    <property type="molecule type" value="Genomic_DNA"/>
</dbReference>
<feature type="compositionally biased region" description="Low complexity" evidence="1">
    <location>
        <begin position="119"/>
        <end position="128"/>
    </location>
</feature>
<keyword evidence="3" id="KW-1185">Reference proteome</keyword>
<feature type="region of interest" description="Disordered" evidence="1">
    <location>
        <begin position="69"/>
        <end position="179"/>
    </location>
</feature>
<evidence type="ECO:0000313" key="2">
    <source>
        <dbReference type="EMBL" id="KAK5091976.1"/>
    </source>
</evidence>
<feature type="compositionally biased region" description="Basic and acidic residues" evidence="1">
    <location>
        <begin position="153"/>
        <end position="163"/>
    </location>
</feature>
<evidence type="ECO:0008006" key="4">
    <source>
        <dbReference type="Google" id="ProtNLM"/>
    </source>
</evidence>
<comment type="caution">
    <text evidence="2">The sequence shown here is derived from an EMBL/GenBank/DDBJ whole genome shotgun (WGS) entry which is preliminary data.</text>
</comment>
<feature type="compositionally biased region" description="Acidic residues" evidence="1">
    <location>
        <begin position="143"/>
        <end position="152"/>
    </location>
</feature>
<proteinExistence type="predicted"/>
<name>A0ABR0K975_9EURO</name>
<evidence type="ECO:0000256" key="1">
    <source>
        <dbReference type="SAM" id="MobiDB-lite"/>
    </source>
</evidence>
<organism evidence="2 3">
    <name type="scientific">Lithohypha guttulata</name>
    <dbReference type="NCBI Taxonomy" id="1690604"/>
    <lineage>
        <taxon>Eukaryota</taxon>
        <taxon>Fungi</taxon>
        <taxon>Dikarya</taxon>
        <taxon>Ascomycota</taxon>
        <taxon>Pezizomycotina</taxon>
        <taxon>Eurotiomycetes</taxon>
        <taxon>Chaetothyriomycetidae</taxon>
        <taxon>Chaetothyriales</taxon>
        <taxon>Trichomeriaceae</taxon>
        <taxon>Lithohypha</taxon>
    </lineage>
</organism>
<feature type="compositionally biased region" description="Acidic residues" evidence="1">
    <location>
        <begin position="164"/>
        <end position="179"/>
    </location>
</feature>
<dbReference type="Proteomes" id="UP001345013">
    <property type="component" value="Unassembled WGS sequence"/>
</dbReference>
<accession>A0ABR0K975</accession>
<gene>
    <name evidence="2" type="ORF">LTR24_005624</name>
</gene>
<protein>
    <recommendedName>
        <fullName evidence="4">H15 domain-containing protein</fullName>
    </recommendedName>
</protein>
<reference evidence="2 3" key="1">
    <citation type="submission" date="2023-08" db="EMBL/GenBank/DDBJ databases">
        <title>Black Yeasts Isolated from many extreme environments.</title>
        <authorList>
            <person name="Coleine C."/>
            <person name="Stajich J.E."/>
            <person name="Selbmann L."/>
        </authorList>
    </citation>
    <scope>NUCLEOTIDE SEQUENCE [LARGE SCALE GENOMIC DNA]</scope>
    <source>
        <strain evidence="2 3">CCFEE 5885</strain>
    </source>
</reference>
<evidence type="ECO:0000313" key="3">
    <source>
        <dbReference type="Proteomes" id="UP001345013"/>
    </source>
</evidence>
<sequence>MPPSPEKPAVEGGDPSIAMLCALIASATEFNPDYNIVAQHLGLKQGKNVPRKIDSIIKPCGYVLRSKKFVKLNKDGTTPDIPTTPKAKGRKTPATSDTEEQKPATKSPAKKNGATKQQKSPTKKAATPKAKKRKIEEVKAETEEVEENEDDEAMKMIKEKMGDGTDDEEDEEVKDEEED</sequence>